<evidence type="ECO:0000313" key="1">
    <source>
        <dbReference type="EMBL" id="EKD65936.1"/>
    </source>
</evidence>
<proteinExistence type="predicted"/>
<protein>
    <recommendedName>
        <fullName evidence="2">Gcp-like domain-containing protein</fullName>
    </recommendedName>
</protein>
<organism evidence="1">
    <name type="scientific">uncultured bacterium</name>
    <name type="common">gcode 4</name>
    <dbReference type="NCBI Taxonomy" id="1234023"/>
    <lineage>
        <taxon>Bacteria</taxon>
        <taxon>environmental samples</taxon>
    </lineage>
</organism>
<reference evidence="1" key="1">
    <citation type="journal article" date="2012" name="Science">
        <title>Fermentation, hydrogen, and sulfur metabolism in multiple uncultivated bacterial phyla.</title>
        <authorList>
            <person name="Wrighton K.C."/>
            <person name="Thomas B.C."/>
            <person name="Sharon I."/>
            <person name="Miller C.S."/>
            <person name="Castelle C.J."/>
            <person name="VerBerkmoes N.C."/>
            <person name="Wilkins M.J."/>
            <person name="Hettich R.L."/>
            <person name="Lipton M.S."/>
            <person name="Williams K.H."/>
            <person name="Long P.E."/>
            <person name="Banfield J.F."/>
        </authorList>
    </citation>
    <scope>NUCLEOTIDE SEQUENCE [LARGE SCALE GENOMIC DNA]</scope>
</reference>
<dbReference type="Gene3D" id="3.30.420.40">
    <property type="match status" value="1"/>
</dbReference>
<dbReference type="EMBL" id="AMFJ01021660">
    <property type="protein sequence ID" value="EKD65936.1"/>
    <property type="molecule type" value="Genomic_DNA"/>
</dbReference>
<dbReference type="AlphaFoldDB" id="K2AW50"/>
<accession>K2AW50</accession>
<sequence length="188" mass="22721">MYIFIDTISPDWILILFENNEIVDSLSLDIKWKESNEFLAKLSEILDKNNIDFKDLSWIVVINWPGSFTWTRVISLIVNTINFVHHTPLSSISYFEFLEYIENSYPMAIKANRWEYLIKKSKASNPEIIAISELPKWNYFWIWDNIDFEKNESRIQLEKDYKKFIGKFEFNWKNQRIEPFYIKKPNIT</sequence>
<dbReference type="SUPFAM" id="SSF53067">
    <property type="entry name" value="Actin-like ATPase domain"/>
    <property type="match status" value="1"/>
</dbReference>
<gene>
    <name evidence="1" type="ORF">ACD_49C00074G0013</name>
</gene>
<comment type="caution">
    <text evidence="1">The sequence shown here is derived from an EMBL/GenBank/DDBJ whole genome shotgun (WGS) entry which is preliminary data.</text>
</comment>
<dbReference type="InterPro" id="IPR043129">
    <property type="entry name" value="ATPase_NBD"/>
</dbReference>
<evidence type="ECO:0008006" key="2">
    <source>
        <dbReference type="Google" id="ProtNLM"/>
    </source>
</evidence>
<name>K2AW50_9BACT</name>
<dbReference type="Gene3D" id="3.30.420.200">
    <property type="match status" value="1"/>
</dbReference>